<dbReference type="Proteomes" id="UP000436006">
    <property type="component" value="Unassembled WGS sequence"/>
</dbReference>
<dbReference type="EMBL" id="WPIN01000007">
    <property type="protein sequence ID" value="MVM32514.1"/>
    <property type="molecule type" value="Genomic_DNA"/>
</dbReference>
<reference evidence="1 2" key="1">
    <citation type="submission" date="2019-12" db="EMBL/GenBank/DDBJ databases">
        <title>Spirosoma sp. HMF4905 genome sequencing and assembly.</title>
        <authorList>
            <person name="Kang H."/>
            <person name="Cha I."/>
            <person name="Kim H."/>
            <person name="Joh K."/>
        </authorList>
    </citation>
    <scope>NUCLEOTIDE SEQUENCE [LARGE SCALE GENOMIC DNA]</scope>
    <source>
        <strain evidence="1 2">HMF4905</strain>
    </source>
</reference>
<dbReference type="RefSeq" id="WP_157587222.1">
    <property type="nucleotide sequence ID" value="NZ_WPIN01000007.1"/>
</dbReference>
<evidence type="ECO:0000313" key="2">
    <source>
        <dbReference type="Proteomes" id="UP000436006"/>
    </source>
</evidence>
<gene>
    <name evidence="1" type="ORF">GO755_20910</name>
</gene>
<organism evidence="1 2">
    <name type="scientific">Spirosoma arboris</name>
    <dbReference type="NCBI Taxonomy" id="2682092"/>
    <lineage>
        <taxon>Bacteria</taxon>
        <taxon>Pseudomonadati</taxon>
        <taxon>Bacteroidota</taxon>
        <taxon>Cytophagia</taxon>
        <taxon>Cytophagales</taxon>
        <taxon>Cytophagaceae</taxon>
        <taxon>Spirosoma</taxon>
    </lineage>
</organism>
<protein>
    <submittedName>
        <fullName evidence="1">Uncharacterized protein</fullName>
    </submittedName>
</protein>
<proteinExistence type="predicted"/>
<comment type="caution">
    <text evidence="1">The sequence shown here is derived from an EMBL/GenBank/DDBJ whole genome shotgun (WGS) entry which is preliminary data.</text>
</comment>
<evidence type="ECO:0000313" key="1">
    <source>
        <dbReference type="EMBL" id="MVM32514.1"/>
    </source>
</evidence>
<sequence length="49" mass="5381">MQKPGSFAEPGFVYCGNQNFLSEFTNTSILFCCATAQNDDADGLWLLKS</sequence>
<accession>A0A7K1SFK6</accession>
<dbReference type="AlphaFoldDB" id="A0A7K1SFK6"/>
<keyword evidence="2" id="KW-1185">Reference proteome</keyword>
<name>A0A7K1SFK6_9BACT</name>